<accession>U6KY82</accession>
<feature type="region of interest" description="Disordered" evidence="1">
    <location>
        <begin position="256"/>
        <end position="284"/>
    </location>
</feature>
<evidence type="ECO:0000256" key="1">
    <source>
        <dbReference type="SAM" id="MobiDB-lite"/>
    </source>
</evidence>
<feature type="region of interest" description="Disordered" evidence="1">
    <location>
        <begin position="158"/>
        <end position="194"/>
    </location>
</feature>
<dbReference type="AlphaFoldDB" id="U6KY82"/>
<name>U6KY82_EIMTE</name>
<dbReference type="RefSeq" id="XP_013233877.1">
    <property type="nucleotide sequence ID" value="XM_013378423.1"/>
</dbReference>
<feature type="compositionally biased region" description="Basic residues" evidence="1">
    <location>
        <begin position="173"/>
        <end position="186"/>
    </location>
</feature>
<protein>
    <submittedName>
        <fullName evidence="2">Uncharacterized protein</fullName>
    </submittedName>
</protein>
<keyword evidence="3" id="KW-1185">Reference proteome</keyword>
<reference evidence="2" key="1">
    <citation type="submission" date="2013-10" db="EMBL/GenBank/DDBJ databases">
        <title>Genomic analysis of the causative agents of coccidiosis in chickens.</title>
        <authorList>
            <person name="Reid A.J."/>
            <person name="Blake D."/>
            <person name="Billington K."/>
            <person name="Browne H."/>
            <person name="Dunn M."/>
            <person name="Hung S."/>
            <person name="Kawahara F."/>
            <person name="Miranda-Saavedra D."/>
            <person name="Mourier T."/>
            <person name="Nagra H."/>
            <person name="Otto T.D."/>
            <person name="Rawlings N."/>
            <person name="Sanchez A."/>
            <person name="Sanders M."/>
            <person name="Subramaniam C."/>
            <person name="Tay Y."/>
            <person name="Dear P."/>
            <person name="Doerig C."/>
            <person name="Gruber A."/>
            <person name="Parkinson J."/>
            <person name="Shirley M."/>
            <person name="Wan K.L."/>
            <person name="Berriman M."/>
            <person name="Tomley F."/>
            <person name="Pain A."/>
        </authorList>
    </citation>
    <scope>NUCLEOTIDE SEQUENCE [LARGE SCALE GENOMIC DNA]</scope>
    <source>
        <strain evidence="2">Houghton</strain>
    </source>
</reference>
<organism evidence="2 3">
    <name type="scientific">Eimeria tenella</name>
    <name type="common">Coccidian parasite</name>
    <dbReference type="NCBI Taxonomy" id="5802"/>
    <lineage>
        <taxon>Eukaryota</taxon>
        <taxon>Sar</taxon>
        <taxon>Alveolata</taxon>
        <taxon>Apicomplexa</taxon>
        <taxon>Conoidasida</taxon>
        <taxon>Coccidia</taxon>
        <taxon>Eucoccidiorida</taxon>
        <taxon>Eimeriorina</taxon>
        <taxon>Eimeriidae</taxon>
        <taxon>Eimeria</taxon>
    </lineage>
</organism>
<dbReference type="Proteomes" id="UP000030747">
    <property type="component" value="Unassembled WGS sequence"/>
</dbReference>
<proteinExistence type="predicted"/>
<dbReference type="VEuPathDB" id="ToxoDB:ETH2_1466100"/>
<dbReference type="VEuPathDB" id="ToxoDB:ETH_00025960"/>
<evidence type="ECO:0000313" key="3">
    <source>
        <dbReference type="Proteomes" id="UP000030747"/>
    </source>
</evidence>
<sequence length="522" mass="56350">MQGLNLGVGDNVPIIAVVSEDLKTKSAALQQYAGKIQSSVVQSRRSLVHKSSRGRSGAAFLASAAALVVLIFLCTRGQKKLNQLAAYGRQLSEDDDSRSVAKRLWCNDFSENADISSGDKKAEVTTKLMLRTKRARVDVGPDGSRGLSNVDASVQQAAGPSSKGAIVRTGATPRRRLRRRVRRRPSASKSKAGQWSAYELQGAAGLHILWAKASSVAKLRGAGSVCCSESGISSSVPLSERELQAVAALHQLGELTGSEGATGGKHDEQVEDEGQPSTSAVAGNGEKHWLPHAHLACKANLDVDTFTTAHTDLRFHPFCRLPLVDSNGITREFMPEIAVGSSATDKPLPLLSKACELLAKAFLSPEELDAVSYIAERLIAHAVECQTRDLRGLPSHRAIQILGVRFLIFDIIVSAVDLLGQRPEGSWWEKLSNSVPHFYGERPRGLRVSKRSKVLNLVAQQLSAALKCLKSGIRPSCTVLISLKQFLTCSPYAPPFFKQSSFDSWRKANNSFVVSRKGVIIG</sequence>
<evidence type="ECO:0000313" key="2">
    <source>
        <dbReference type="EMBL" id="CDJ43127.1"/>
    </source>
</evidence>
<gene>
    <name evidence="2" type="ORF">ETH_00025960</name>
</gene>
<dbReference type="OrthoDB" id="347900at2759"/>
<reference evidence="2" key="2">
    <citation type="submission" date="2013-10" db="EMBL/GenBank/DDBJ databases">
        <authorList>
            <person name="Aslett M."/>
        </authorList>
    </citation>
    <scope>NUCLEOTIDE SEQUENCE [LARGE SCALE GENOMIC DNA]</scope>
    <source>
        <strain evidence="2">Houghton</strain>
    </source>
</reference>
<dbReference type="GeneID" id="25254288"/>
<dbReference type="EMBL" id="HG675752">
    <property type="protein sequence ID" value="CDJ43127.1"/>
    <property type="molecule type" value="Genomic_DNA"/>
</dbReference>